<dbReference type="Proteomes" id="UP001595850">
    <property type="component" value="Unassembled WGS sequence"/>
</dbReference>
<feature type="signal peptide" evidence="1">
    <location>
        <begin position="1"/>
        <end position="27"/>
    </location>
</feature>
<evidence type="ECO:0000313" key="2">
    <source>
        <dbReference type="EMBL" id="MFC4059176.1"/>
    </source>
</evidence>
<keyword evidence="3" id="KW-1185">Reference proteome</keyword>
<sequence>MRKHHLLAFSVAAGLTLGGVVAQPVLAAPAHAAVSASKWRPAPVKSVFRIGGTVAAVDATASTVAVAVPVAAGTTTTNVLPVAATAAVTVDGATATLADVPDGARIAITGTSVRGARTATKLAVTTTWSFRQDGTVVAVDAEASALTVRASNGVESAVPVAVDAAVVIDGVATALADVPAGARITVTGTVTNSVASAAKLVVTTTWSFRRDGTVVAVDAEASTLTIRAVNGVRSTVPVAADAAVTLNRTSSTLADVPAGAQAQITGTVTNGVASATKINAVKVVKKRR</sequence>
<dbReference type="EMBL" id="JBHSBM010000016">
    <property type="protein sequence ID" value="MFC4059176.1"/>
    <property type="molecule type" value="Genomic_DNA"/>
</dbReference>
<keyword evidence="1" id="KW-0732">Signal</keyword>
<accession>A0ABV8I789</accession>
<gene>
    <name evidence="2" type="ORF">ACFOWE_12765</name>
</gene>
<feature type="chain" id="PRO_5047067309" description="DUF5666 domain-containing protein" evidence="1">
    <location>
        <begin position="28"/>
        <end position="288"/>
    </location>
</feature>
<comment type="caution">
    <text evidence="2">The sequence shown here is derived from an EMBL/GenBank/DDBJ whole genome shotgun (WGS) entry which is preliminary data.</text>
</comment>
<proteinExistence type="predicted"/>
<organism evidence="2 3">
    <name type="scientific">Planomonospora corallina</name>
    <dbReference type="NCBI Taxonomy" id="1806052"/>
    <lineage>
        <taxon>Bacteria</taxon>
        <taxon>Bacillati</taxon>
        <taxon>Actinomycetota</taxon>
        <taxon>Actinomycetes</taxon>
        <taxon>Streptosporangiales</taxon>
        <taxon>Streptosporangiaceae</taxon>
        <taxon>Planomonospora</taxon>
    </lineage>
</organism>
<evidence type="ECO:0008006" key="4">
    <source>
        <dbReference type="Google" id="ProtNLM"/>
    </source>
</evidence>
<evidence type="ECO:0000256" key="1">
    <source>
        <dbReference type="SAM" id="SignalP"/>
    </source>
</evidence>
<dbReference type="RefSeq" id="WP_377287491.1">
    <property type="nucleotide sequence ID" value="NZ_JBHSBM010000016.1"/>
</dbReference>
<protein>
    <recommendedName>
        <fullName evidence="4">DUF5666 domain-containing protein</fullName>
    </recommendedName>
</protein>
<reference evidence="3" key="1">
    <citation type="journal article" date="2019" name="Int. J. Syst. Evol. Microbiol.">
        <title>The Global Catalogue of Microorganisms (GCM) 10K type strain sequencing project: providing services to taxonomists for standard genome sequencing and annotation.</title>
        <authorList>
            <consortium name="The Broad Institute Genomics Platform"/>
            <consortium name="The Broad Institute Genome Sequencing Center for Infectious Disease"/>
            <person name="Wu L."/>
            <person name="Ma J."/>
        </authorList>
    </citation>
    <scope>NUCLEOTIDE SEQUENCE [LARGE SCALE GENOMIC DNA]</scope>
    <source>
        <strain evidence="3">TBRC 4489</strain>
    </source>
</reference>
<evidence type="ECO:0000313" key="3">
    <source>
        <dbReference type="Proteomes" id="UP001595850"/>
    </source>
</evidence>
<name>A0ABV8I789_9ACTN</name>